<accession>A0A1L7U836</accession>
<dbReference type="RefSeq" id="XP_041690189.1">
    <property type="nucleotide sequence ID" value="XM_041824739.1"/>
</dbReference>
<evidence type="ECO:0000313" key="1">
    <source>
        <dbReference type="EMBL" id="CVL06908.1"/>
    </source>
</evidence>
<dbReference type="EMBL" id="FCQH01000018">
    <property type="protein sequence ID" value="CVL06908.1"/>
    <property type="molecule type" value="Genomic_DNA"/>
</dbReference>
<keyword evidence="2" id="KW-1185">Reference proteome</keyword>
<evidence type="ECO:0000313" key="2">
    <source>
        <dbReference type="Proteomes" id="UP000184255"/>
    </source>
</evidence>
<sequence length="573" mass="65890">MPLETLLDVPRASFLGLPLEIRQQIYSEYFTTEGGYIYDVETDKLVQANRCPIDLSLRHVCRTIALETYHCPFTLNNITFSTAYRRDWRKQAAAVDFISTYHHFLQLSMLIRLRHCLTSDMYEQPIKQYSKYMPLIVKGIADIISRERRSPKFNAELLEMVHIRDFMERPGSDSKAGNPLAISIYDNNVSRNRTYAYLLRKIANQYPEKFKEAIDKFLPGWTDCKPRPASDFFSLGFDLWAIPSLPQVTAMVEQLQLTERWDRLDQWHYSEVGKEGFSGTKYCYQRKHFFSAAALAIRFLNNISQAQRLFINNLILNEDRMAVGHPECHIIGMIPFVEENPSLLIKHKVNLWRNILPRSAKIEVSSFPTTNESNVDLPESVPSPHQVFSNWAGKEISHFIMHTMEALREGLPATSYSFVFDGEPDSNHSTETFKYLMELPIAWITNHTDCVAEGLLASPESSGYPFMTVPSSDEHISGRERTSIIECNFTLDQPWDYKHIAGNDNRNINRWKTLDKVHRFANETDGEYADKLDVSNGIVDWMKIKGEYFEMKLLSDVPGAATKALDSSGSLSE</sequence>
<gene>
    <name evidence="1" type="ORF">FMAN_12001</name>
</gene>
<proteinExistence type="predicted"/>
<dbReference type="Proteomes" id="UP000184255">
    <property type="component" value="Unassembled WGS sequence"/>
</dbReference>
<dbReference type="AlphaFoldDB" id="A0A1L7U836"/>
<dbReference type="GeneID" id="65091251"/>
<protein>
    <submittedName>
        <fullName evidence="1">Uncharacterized protein</fullName>
    </submittedName>
</protein>
<dbReference type="VEuPathDB" id="FungiDB:FMAN_12001"/>
<reference evidence="2" key="1">
    <citation type="journal article" date="2016" name="Genome Biol. Evol.">
        <title>Comparative 'omics' of the Fusarium fujikuroi species complex highlights differences in genetic potential and metabolite synthesis.</title>
        <authorList>
            <person name="Niehaus E.-M."/>
            <person name="Muensterkoetter M."/>
            <person name="Proctor R.H."/>
            <person name="Brown D.W."/>
            <person name="Sharon A."/>
            <person name="Idan Y."/>
            <person name="Oren-Young L."/>
            <person name="Sieber C.M."/>
            <person name="Novak O."/>
            <person name="Pencik A."/>
            <person name="Tarkowska D."/>
            <person name="Hromadova K."/>
            <person name="Freeman S."/>
            <person name="Maymon M."/>
            <person name="Elazar M."/>
            <person name="Youssef S.A."/>
            <person name="El-Shabrawy E.S.M."/>
            <person name="Shalaby A.B.A."/>
            <person name="Houterman P."/>
            <person name="Brock N.L."/>
            <person name="Burkhardt I."/>
            <person name="Tsavkelova E.A."/>
            <person name="Dickschat J.S."/>
            <person name="Galuszka P."/>
            <person name="Gueldener U."/>
            <person name="Tudzynski B."/>
        </authorList>
    </citation>
    <scope>NUCLEOTIDE SEQUENCE [LARGE SCALE GENOMIC DNA]</scope>
    <source>
        <strain evidence="2">MRC7560</strain>
    </source>
</reference>
<comment type="caution">
    <text evidence="1">The sequence shown here is derived from an EMBL/GenBank/DDBJ whole genome shotgun (WGS) entry which is preliminary data.</text>
</comment>
<name>A0A1L7U836_FUSMA</name>
<organism evidence="1 2">
    <name type="scientific">Fusarium mangiferae</name>
    <name type="common">Mango malformation disease fungus</name>
    <dbReference type="NCBI Taxonomy" id="192010"/>
    <lineage>
        <taxon>Eukaryota</taxon>
        <taxon>Fungi</taxon>
        <taxon>Dikarya</taxon>
        <taxon>Ascomycota</taxon>
        <taxon>Pezizomycotina</taxon>
        <taxon>Sordariomycetes</taxon>
        <taxon>Hypocreomycetidae</taxon>
        <taxon>Hypocreales</taxon>
        <taxon>Nectriaceae</taxon>
        <taxon>Fusarium</taxon>
        <taxon>Fusarium fujikuroi species complex</taxon>
    </lineage>
</organism>